<dbReference type="InterPro" id="IPR010400">
    <property type="entry name" value="PITH_dom"/>
</dbReference>
<dbReference type="InterPro" id="IPR037047">
    <property type="entry name" value="PITH_dom_sf"/>
</dbReference>
<dbReference type="PANTHER" id="PTHR46115">
    <property type="entry name" value="THIOREDOXIN-LIKE PROTEIN 1"/>
    <property type="match status" value="1"/>
</dbReference>
<feature type="domain" description="PITH" evidence="2">
    <location>
        <begin position="1"/>
        <end position="170"/>
    </location>
</feature>
<organism evidence="3">
    <name type="scientific">Hemiselmis tepida</name>
    <dbReference type="NCBI Taxonomy" id="464990"/>
    <lineage>
        <taxon>Eukaryota</taxon>
        <taxon>Cryptophyceae</taxon>
        <taxon>Cryptomonadales</taxon>
        <taxon>Hemiselmidaceae</taxon>
        <taxon>Hemiselmis</taxon>
    </lineage>
</organism>
<gene>
    <name evidence="3" type="ORF">HTEP1355_LOCUS7121</name>
</gene>
<sequence>MAEVKDLLSLVDTRLLECLNQDDAHTIQHAIGQGTREDDAVYLASDCDEQLLITVPFNQTVKVHSISIKALDADKAPNQIKLFSNPIGLGFDSAESDPGTQILDLTPEQVAEGTVVPLRFVKFQAVNSLAIFIKGNFGDEEQTVVHKIQLYGCPVNTTNMGDWEKVAKKAKEES</sequence>
<dbReference type="Gene3D" id="2.60.120.470">
    <property type="entry name" value="PITH domain"/>
    <property type="match status" value="1"/>
</dbReference>
<evidence type="ECO:0000259" key="2">
    <source>
        <dbReference type="PROSITE" id="PS51532"/>
    </source>
</evidence>
<dbReference type="PROSITE" id="PS51532">
    <property type="entry name" value="PITH"/>
    <property type="match status" value="1"/>
</dbReference>
<dbReference type="EMBL" id="HBFN01012432">
    <property type="protein sequence ID" value="CAD8792603.1"/>
    <property type="molecule type" value="Transcribed_RNA"/>
</dbReference>
<evidence type="ECO:0000313" key="3">
    <source>
        <dbReference type="EMBL" id="CAD8792603.1"/>
    </source>
</evidence>
<proteinExistence type="predicted"/>
<reference evidence="3" key="1">
    <citation type="submission" date="2021-01" db="EMBL/GenBank/DDBJ databases">
        <authorList>
            <person name="Corre E."/>
            <person name="Pelletier E."/>
            <person name="Niang G."/>
            <person name="Scheremetjew M."/>
            <person name="Finn R."/>
            <person name="Kale V."/>
            <person name="Holt S."/>
            <person name="Cochrane G."/>
            <person name="Meng A."/>
            <person name="Brown T."/>
            <person name="Cohen L."/>
        </authorList>
    </citation>
    <scope>NUCLEOTIDE SEQUENCE</scope>
    <source>
        <strain evidence="3">CCMP443</strain>
    </source>
</reference>
<dbReference type="SUPFAM" id="SSF49785">
    <property type="entry name" value="Galactose-binding domain-like"/>
    <property type="match status" value="1"/>
</dbReference>
<keyword evidence="1" id="KW-1015">Disulfide bond</keyword>
<protein>
    <recommendedName>
        <fullName evidence="2">PITH domain-containing protein</fullName>
    </recommendedName>
</protein>
<dbReference type="Pfam" id="PF06201">
    <property type="entry name" value="PITH"/>
    <property type="match status" value="1"/>
</dbReference>
<dbReference type="GO" id="GO:0005737">
    <property type="term" value="C:cytoplasm"/>
    <property type="evidence" value="ECO:0007669"/>
    <property type="project" value="UniProtKB-ARBA"/>
</dbReference>
<evidence type="ECO:0000256" key="1">
    <source>
        <dbReference type="ARBA" id="ARBA00023157"/>
    </source>
</evidence>
<name>A0A7S0YTQ9_9CRYP</name>
<dbReference type="InterPro" id="IPR008979">
    <property type="entry name" value="Galactose-bd-like_sf"/>
</dbReference>
<accession>A0A7S0YTQ9</accession>
<dbReference type="AlphaFoldDB" id="A0A7S0YTQ9"/>